<sequence length="143" mass="16440">MGSNDDGKHEAICSSGTLEVFEQLWHETSFNMAQEEIFTQQQLVQDSQNDKSKLKAEEKANPMEHANAIEQQRHLEFMRQVDDVPSIINVFYHSTRNFMKEPDRNLILHDLFNALFIFTDLVMITNCAHLTGCIVHFGTPVDS</sequence>
<dbReference type="Proteomes" id="UP000054928">
    <property type="component" value="Unassembled WGS sequence"/>
</dbReference>
<dbReference type="AlphaFoldDB" id="A0A0P1AQ28"/>
<name>A0A0P1AQ28_PLAHL</name>
<accession>A0A0P1AQ28</accession>
<organism evidence="1 2">
    <name type="scientific">Plasmopara halstedii</name>
    <name type="common">Downy mildew of sunflower</name>
    <dbReference type="NCBI Taxonomy" id="4781"/>
    <lineage>
        <taxon>Eukaryota</taxon>
        <taxon>Sar</taxon>
        <taxon>Stramenopiles</taxon>
        <taxon>Oomycota</taxon>
        <taxon>Peronosporomycetes</taxon>
        <taxon>Peronosporales</taxon>
        <taxon>Peronosporaceae</taxon>
        <taxon>Plasmopara</taxon>
    </lineage>
</organism>
<evidence type="ECO:0000313" key="2">
    <source>
        <dbReference type="Proteomes" id="UP000054928"/>
    </source>
</evidence>
<dbReference type="EMBL" id="CCYD01000666">
    <property type="protein sequence ID" value="CEG43397.1"/>
    <property type="molecule type" value="Genomic_DNA"/>
</dbReference>
<keyword evidence="2" id="KW-1185">Reference proteome</keyword>
<dbReference type="GeneID" id="36408649"/>
<protein>
    <submittedName>
        <fullName evidence="1">Uncharacterized protein</fullName>
    </submittedName>
</protein>
<proteinExistence type="predicted"/>
<dbReference type="RefSeq" id="XP_024579766.1">
    <property type="nucleotide sequence ID" value="XM_024729384.1"/>
</dbReference>
<reference evidence="2" key="1">
    <citation type="submission" date="2014-09" db="EMBL/GenBank/DDBJ databases">
        <authorList>
            <person name="Sharma Rahul"/>
            <person name="Thines Marco"/>
        </authorList>
    </citation>
    <scope>NUCLEOTIDE SEQUENCE [LARGE SCALE GENOMIC DNA]</scope>
</reference>
<evidence type="ECO:0000313" key="1">
    <source>
        <dbReference type="EMBL" id="CEG43397.1"/>
    </source>
</evidence>